<feature type="compositionally biased region" description="Low complexity" evidence="9">
    <location>
        <begin position="127"/>
        <end position="140"/>
    </location>
</feature>
<feature type="compositionally biased region" description="Polar residues" evidence="9">
    <location>
        <begin position="141"/>
        <end position="160"/>
    </location>
</feature>
<feature type="compositionally biased region" description="Polar residues" evidence="9">
    <location>
        <begin position="415"/>
        <end position="437"/>
    </location>
</feature>
<feature type="compositionally biased region" description="Polar residues" evidence="9">
    <location>
        <begin position="281"/>
        <end position="292"/>
    </location>
</feature>
<keyword evidence="7" id="KW-0804">Transcription</keyword>
<feature type="compositionally biased region" description="Polar residues" evidence="9">
    <location>
        <begin position="107"/>
        <end position="125"/>
    </location>
</feature>
<dbReference type="Pfam" id="PF08528">
    <property type="entry name" value="Whi5"/>
    <property type="match status" value="1"/>
</dbReference>
<keyword evidence="4" id="KW-0963">Cytoplasm</keyword>
<comment type="similarity">
    <text evidence="3">Belongs to the WHI5/NRM1 family.</text>
</comment>
<evidence type="ECO:0000256" key="3">
    <source>
        <dbReference type="ARBA" id="ARBA00006922"/>
    </source>
</evidence>
<keyword evidence="8" id="KW-0539">Nucleus</keyword>
<feature type="region of interest" description="Disordered" evidence="9">
    <location>
        <begin position="281"/>
        <end position="396"/>
    </location>
</feature>
<feature type="compositionally biased region" description="Polar residues" evidence="9">
    <location>
        <begin position="482"/>
        <end position="492"/>
    </location>
</feature>
<sequence length="528" mass="55842">MEPHALAIAALDQATKSSSASRNHADKLMAWTPNATGVDMATDAINTIVPTIPHAQEPSHALLRTAAAAAAYEDEEELGLGDQNNAAMPENASDSQSTTDSHDVATPPTSASEGFSSQSTNQDGPMSQLSQLSQLAAAQQPLTNTSAARPTLSIASTAGQKRTADGQVKSGVSGSPQSPRARGHSRNTSTVSNVSAASSRIGEVRCVINDRRLPTDAYQISSELRARLSYAMVKVNNGWQSNSIDEVESLASQAGSPTSSTSTLHGRRSLITSPRTAIANLQGQTSGPSQSPADFDLYSANGQPSRTYESFWRDHSATNPAHRYPSHPSASSPPPSKSLAPPADIRPTPTSRRSGTPKFSKPPTIPGQHSNSSLRSSAPRTPNRNDYRDNTIIQTPTQKTIQEQDAIETLLFMSSPGNSGNMGPNFPGRSQASPQQSPLRAEFSMQGRANHGKKVGFDVPPVTRGSTESSEAGGAEYRRSHMSGSTGVTSSREAAIDRMLEEIGDSSSDEEELVLKYSSPRRSVAAGR</sequence>
<dbReference type="GO" id="GO:0005737">
    <property type="term" value="C:cytoplasm"/>
    <property type="evidence" value="ECO:0007669"/>
    <property type="project" value="UniProtKB-SubCell"/>
</dbReference>
<dbReference type="AlphaFoldDB" id="A0A8H4W783"/>
<reference evidence="10 11" key="1">
    <citation type="submission" date="2020-03" db="EMBL/GenBank/DDBJ databases">
        <title>Draft Genome Sequence of Cudoniella acicularis.</title>
        <authorList>
            <person name="Buettner E."/>
            <person name="Kellner H."/>
        </authorList>
    </citation>
    <scope>NUCLEOTIDE SEQUENCE [LARGE SCALE GENOMIC DNA]</scope>
    <source>
        <strain evidence="10 11">DSM 108380</strain>
    </source>
</reference>
<protein>
    <submittedName>
        <fullName evidence="10">Uncharacterized protein</fullName>
    </submittedName>
</protein>
<organism evidence="10 11">
    <name type="scientific">Cudoniella acicularis</name>
    <dbReference type="NCBI Taxonomy" id="354080"/>
    <lineage>
        <taxon>Eukaryota</taxon>
        <taxon>Fungi</taxon>
        <taxon>Dikarya</taxon>
        <taxon>Ascomycota</taxon>
        <taxon>Pezizomycotina</taxon>
        <taxon>Leotiomycetes</taxon>
        <taxon>Helotiales</taxon>
        <taxon>Tricladiaceae</taxon>
        <taxon>Cudoniella</taxon>
    </lineage>
</organism>
<keyword evidence="6" id="KW-0805">Transcription regulation</keyword>
<dbReference type="GO" id="GO:0000082">
    <property type="term" value="P:G1/S transition of mitotic cell cycle"/>
    <property type="evidence" value="ECO:0007669"/>
    <property type="project" value="InterPro"/>
</dbReference>
<evidence type="ECO:0000256" key="4">
    <source>
        <dbReference type="ARBA" id="ARBA00022490"/>
    </source>
</evidence>
<accession>A0A8H4W783</accession>
<evidence type="ECO:0000256" key="5">
    <source>
        <dbReference type="ARBA" id="ARBA00022491"/>
    </source>
</evidence>
<keyword evidence="5" id="KW-0678">Repressor</keyword>
<proteinExistence type="inferred from homology"/>
<gene>
    <name evidence="10" type="ORF">G7Y89_g1213</name>
</gene>
<name>A0A8H4W783_9HELO</name>
<evidence type="ECO:0000313" key="11">
    <source>
        <dbReference type="Proteomes" id="UP000566819"/>
    </source>
</evidence>
<feature type="compositionally biased region" description="Low complexity" evidence="9">
    <location>
        <begin position="187"/>
        <end position="196"/>
    </location>
</feature>
<feature type="region of interest" description="Disordered" evidence="9">
    <location>
        <begin position="414"/>
        <end position="437"/>
    </location>
</feature>
<evidence type="ECO:0000256" key="2">
    <source>
        <dbReference type="ARBA" id="ARBA00004496"/>
    </source>
</evidence>
<evidence type="ECO:0000256" key="6">
    <source>
        <dbReference type="ARBA" id="ARBA00023015"/>
    </source>
</evidence>
<comment type="caution">
    <text evidence="10">The sequence shown here is derived from an EMBL/GenBank/DDBJ whole genome shotgun (WGS) entry which is preliminary data.</text>
</comment>
<dbReference type="GO" id="GO:0033309">
    <property type="term" value="C:SBF transcription complex"/>
    <property type="evidence" value="ECO:0007669"/>
    <property type="project" value="TreeGrafter"/>
</dbReference>
<evidence type="ECO:0000313" key="10">
    <source>
        <dbReference type="EMBL" id="KAF4636883.1"/>
    </source>
</evidence>
<dbReference type="Proteomes" id="UP000566819">
    <property type="component" value="Unassembled WGS sequence"/>
</dbReference>
<evidence type="ECO:0000256" key="7">
    <source>
        <dbReference type="ARBA" id="ARBA00023163"/>
    </source>
</evidence>
<feature type="region of interest" description="Disordered" evidence="9">
    <location>
        <begin position="82"/>
        <end position="196"/>
    </location>
</feature>
<keyword evidence="11" id="KW-1185">Reference proteome</keyword>
<dbReference type="PANTHER" id="PTHR28246">
    <property type="entry name" value="G1-SPECIFIC TRANSCRIPTIONAL REPRESSOR WHI5-RELATED"/>
    <property type="match status" value="1"/>
</dbReference>
<evidence type="ECO:0000256" key="8">
    <source>
        <dbReference type="ARBA" id="ARBA00023242"/>
    </source>
</evidence>
<dbReference type="EMBL" id="JAAMPI010000045">
    <property type="protein sequence ID" value="KAF4636883.1"/>
    <property type="molecule type" value="Genomic_DNA"/>
</dbReference>
<feature type="region of interest" description="Disordered" evidence="9">
    <location>
        <begin position="451"/>
        <end position="494"/>
    </location>
</feature>
<evidence type="ECO:0000256" key="1">
    <source>
        <dbReference type="ARBA" id="ARBA00004123"/>
    </source>
</evidence>
<dbReference type="GO" id="GO:0003712">
    <property type="term" value="F:transcription coregulator activity"/>
    <property type="evidence" value="ECO:0007669"/>
    <property type="project" value="TreeGrafter"/>
</dbReference>
<comment type="subcellular location">
    <subcellularLocation>
        <location evidence="2">Cytoplasm</location>
    </subcellularLocation>
    <subcellularLocation>
        <location evidence="1">Nucleus</location>
    </subcellularLocation>
</comment>
<dbReference type="PANTHER" id="PTHR28246:SF1">
    <property type="entry name" value="G1-SPECIFIC TRANSCRIPTIONAL REPRESSOR WHI5-RELATED"/>
    <property type="match status" value="1"/>
</dbReference>
<feature type="compositionally biased region" description="Polar residues" evidence="9">
    <location>
        <begin position="367"/>
        <end position="382"/>
    </location>
</feature>
<evidence type="ECO:0000256" key="9">
    <source>
        <dbReference type="SAM" id="MobiDB-lite"/>
    </source>
</evidence>
<dbReference type="InterPro" id="IPR039198">
    <property type="entry name" value="Srl3/Whi5"/>
</dbReference>
<dbReference type="InterPro" id="IPR013734">
    <property type="entry name" value="TF_Nrm1/Whi5"/>
</dbReference>
<dbReference type="OrthoDB" id="2359117at2759"/>
<feature type="compositionally biased region" description="Polar residues" evidence="9">
    <location>
        <begin position="82"/>
        <end position="99"/>
    </location>
</feature>